<accession>A0AAJ0AL77</accession>
<dbReference type="EMBL" id="JAHMHR010000022">
    <property type="protein sequence ID" value="KAK1675299.1"/>
    <property type="molecule type" value="Genomic_DNA"/>
</dbReference>
<dbReference type="GeneID" id="85459534"/>
<dbReference type="Proteomes" id="UP001224890">
    <property type="component" value="Unassembled WGS sequence"/>
</dbReference>
<dbReference type="RefSeq" id="XP_060429302.1">
    <property type="nucleotide sequence ID" value="XM_060575008.1"/>
</dbReference>
<gene>
    <name evidence="1" type="ORF">BDP55DRAFT_665079</name>
</gene>
<keyword evidence="2" id="KW-1185">Reference proteome</keyword>
<protein>
    <submittedName>
        <fullName evidence="1">Uncharacterized protein</fullName>
    </submittedName>
</protein>
<name>A0AAJ0AL77_9PEZI</name>
<reference evidence="1" key="1">
    <citation type="submission" date="2021-06" db="EMBL/GenBank/DDBJ databases">
        <title>Comparative genomics, transcriptomics and evolutionary studies reveal genomic signatures of adaptation to plant cell wall in hemibiotrophic fungi.</title>
        <authorList>
            <consortium name="DOE Joint Genome Institute"/>
            <person name="Baroncelli R."/>
            <person name="Diaz J.F."/>
            <person name="Benocci T."/>
            <person name="Peng M."/>
            <person name="Battaglia E."/>
            <person name="Haridas S."/>
            <person name="Andreopoulos W."/>
            <person name="Labutti K."/>
            <person name="Pangilinan J."/>
            <person name="Floch G.L."/>
            <person name="Makela M.R."/>
            <person name="Henrissat B."/>
            <person name="Grigoriev I.V."/>
            <person name="Crouch J.A."/>
            <person name="De Vries R.P."/>
            <person name="Sukno S.A."/>
            <person name="Thon M.R."/>
        </authorList>
    </citation>
    <scope>NUCLEOTIDE SEQUENCE</scope>
    <source>
        <strain evidence="1">CBS 193.32</strain>
    </source>
</reference>
<dbReference type="AlphaFoldDB" id="A0AAJ0AL77"/>
<sequence>MIAMKSKCLPLILGLPFSHMVAFKSSCSLRRRVSEGADSRRRFQRSWCSRISHGAPLALLKKEISSDWFKMSNAK</sequence>
<evidence type="ECO:0000313" key="1">
    <source>
        <dbReference type="EMBL" id="KAK1675299.1"/>
    </source>
</evidence>
<proteinExistence type="predicted"/>
<evidence type="ECO:0000313" key="2">
    <source>
        <dbReference type="Proteomes" id="UP001224890"/>
    </source>
</evidence>
<comment type="caution">
    <text evidence="1">The sequence shown here is derived from an EMBL/GenBank/DDBJ whole genome shotgun (WGS) entry which is preliminary data.</text>
</comment>
<organism evidence="1 2">
    <name type="scientific">Colletotrichum godetiae</name>
    <dbReference type="NCBI Taxonomy" id="1209918"/>
    <lineage>
        <taxon>Eukaryota</taxon>
        <taxon>Fungi</taxon>
        <taxon>Dikarya</taxon>
        <taxon>Ascomycota</taxon>
        <taxon>Pezizomycotina</taxon>
        <taxon>Sordariomycetes</taxon>
        <taxon>Hypocreomycetidae</taxon>
        <taxon>Glomerellales</taxon>
        <taxon>Glomerellaceae</taxon>
        <taxon>Colletotrichum</taxon>
        <taxon>Colletotrichum acutatum species complex</taxon>
    </lineage>
</organism>